<dbReference type="EnsemblPlants" id="OMERI12G03870.3">
    <property type="protein sequence ID" value="OMERI12G03870.3"/>
    <property type="gene ID" value="OMERI12G03870"/>
</dbReference>
<sequence length="62" mass="6914">MRKHHSRECLPSPSPPGWAAAPLWWAESENGLADSTDEPSRYEIQSLKLIITNQEFPPTPAA</sequence>
<name>A0A0E0FAH1_9ORYZ</name>
<dbReference type="Proteomes" id="UP000008021">
    <property type="component" value="Chromosome 12"/>
</dbReference>
<organism evidence="1">
    <name type="scientific">Oryza meridionalis</name>
    <dbReference type="NCBI Taxonomy" id="40149"/>
    <lineage>
        <taxon>Eukaryota</taxon>
        <taxon>Viridiplantae</taxon>
        <taxon>Streptophyta</taxon>
        <taxon>Embryophyta</taxon>
        <taxon>Tracheophyta</taxon>
        <taxon>Spermatophyta</taxon>
        <taxon>Magnoliopsida</taxon>
        <taxon>Liliopsida</taxon>
        <taxon>Poales</taxon>
        <taxon>Poaceae</taxon>
        <taxon>BOP clade</taxon>
        <taxon>Oryzoideae</taxon>
        <taxon>Oryzeae</taxon>
        <taxon>Oryzinae</taxon>
        <taxon>Oryza</taxon>
    </lineage>
</organism>
<dbReference type="HOGENOM" id="CLU_2907944_0_0_1"/>
<proteinExistence type="predicted"/>
<dbReference type="AlphaFoldDB" id="A0A0E0FAH1"/>
<evidence type="ECO:0000313" key="2">
    <source>
        <dbReference type="Proteomes" id="UP000008021"/>
    </source>
</evidence>
<reference evidence="1" key="1">
    <citation type="submission" date="2015-04" db="UniProtKB">
        <authorList>
            <consortium name="EnsemblPlants"/>
        </authorList>
    </citation>
    <scope>IDENTIFICATION</scope>
</reference>
<accession>A0A0E0FAH1</accession>
<reference evidence="1" key="2">
    <citation type="submission" date="2018-05" db="EMBL/GenBank/DDBJ databases">
        <title>OmerRS3 (Oryza meridionalis Reference Sequence Version 3).</title>
        <authorList>
            <person name="Zhang J."/>
            <person name="Kudrna D."/>
            <person name="Lee S."/>
            <person name="Talag J."/>
            <person name="Welchert J."/>
            <person name="Wing R.A."/>
        </authorList>
    </citation>
    <scope>NUCLEOTIDE SEQUENCE [LARGE SCALE GENOMIC DNA]</scope>
    <source>
        <strain evidence="1">cv. OR44</strain>
    </source>
</reference>
<keyword evidence="2" id="KW-1185">Reference proteome</keyword>
<dbReference type="Gramene" id="OMERI12G03870.3">
    <property type="protein sequence ID" value="OMERI12G03870.3"/>
    <property type="gene ID" value="OMERI12G03870"/>
</dbReference>
<evidence type="ECO:0000313" key="1">
    <source>
        <dbReference type="EnsemblPlants" id="OMERI12G03870.3"/>
    </source>
</evidence>
<protein>
    <submittedName>
        <fullName evidence="1">Uncharacterized protein</fullName>
    </submittedName>
</protein>